<reference evidence="2" key="1">
    <citation type="journal article" date="2019" name="Int. J. Syst. Evol. Microbiol.">
        <title>The Global Catalogue of Microorganisms (GCM) 10K type strain sequencing project: providing services to taxonomists for standard genome sequencing and annotation.</title>
        <authorList>
            <consortium name="The Broad Institute Genomics Platform"/>
            <consortium name="The Broad Institute Genome Sequencing Center for Infectious Disease"/>
            <person name="Wu L."/>
            <person name="Ma J."/>
        </authorList>
    </citation>
    <scope>NUCLEOTIDE SEQUENCE [LARGE SCALE GENOMIC DNA]</scope>
    <source>
        <strain evidence="2">CGMCC 4.7304</strain>
    </source>
</reference>
<protein>
    <submittedName>
        <fullName evidence="1">Uncharacterized protein</fullName>
    </submittedName>
</protein>
<dbReference type="RefSeq" id="WP_390315130.1">
    <property type="nucleotide sequence ID" value="NZ_JBHSPB010000004.1"/>
</dbReference>
<proteinExistence type="predicted"/>
<name>A0ABW0YU00_9ACTN</name>
<accession>A0ABW0YU00</accession>
<sequence>MSTQPVEPYGDPDALIPQPAMTREALREAVRHIRPLNLAQYDRELGEAFDQAVRTESIGWMRTFLIKWAVFVAIERQPARAAALRAAERTTGDPESSDQQVLEAQSEIARILDAAEKEIGLG</sequence>
<evidence type="ECO:0000313" key="2">
    <source>
        <dbReference type="Proteomes" id="UP001596083"/>
    </source>
</evidence>
<gene>
    <name evidence="1" type="ORF">ACFP1Z_07545</name>
</gene>
<keyword evidence="2" id="KW-1185">Reference proteome</keyword>
<evidence type="ECO:0000313" key="1">
    <source>
        <dbReference type="EMBL" id="MFC5720021.1"/>
    </source>
</evidence>
<organism evidence="1 2">
    <name type="scientific">Streptomyces gamaensis</name>
    <dbReference type="NCBI Taxonomy" id="1763542"/>
    <lineage>
        <taxon>Bacteria</taxon>
        <taxon>Bacillati</taxon>
        <taxon>Actinomycetota</taxon>
        <taxon>Actinomycetes</taxon>
        <taxon>Kitasatosporales</taxon>
        <taxon>Streptomycetaceae</taxon>
        <taxon>Streptomyces</taxon>
    </lineage>
</organism>
<comment type="caution">
    <text evidence="1">The sequence shown here is derived from an EMBL/GenBank/DDBJ whole genome shotgun (WGS) entry which is preliminary data.</text>
</comment>
<dbReference type="Proteomes" id="UP001596083">
    <property type="component" value="Unassembled WGS sequence"/>
</dbReference>
<dbReference type="EMBL" id="JBHSPB010000004">
    <property type="protein sequence ID" value="MFC5720021.1"/>
    <property type="molecule type" value="Genomic_DNA"/>
</dbReference>